<dbReference type="AlphaFoldDB" id="A0A9J6AVH4"/>
<proteinExistence type="predicted"/>
<sequence length="98" mass="11168">MHKHIIPAWLKWLPIKDDMNKAKAVLDQLCSMVLCAGDDVVTEETANRIIHLLRHFKETIPTTILASAQALLLPQQEMELESILSPDHQEDVTFQLVQ</sequence>
<accession>A0A9J6AVH4</accession>
<dbReference type="InterPro" id="IPR011989">
    <property type="entry name" value="ARM-like"/>
</dbReference>
<dbReference type="Gene3D" id="1.25.10.10">
    <property type="entry name" value="Leucine-rich Repeat Variant"/>
    <property type="match status" value="1"/>
</dbReference>
<dbReference type="Proteomes" id="UP000824120">
    <property type="component" value="Chromosome 1"/>
</dbReference>
<dbReference type="OrthoDB" id="1295529at2759"/>
<gene>
    <name evidence="1" type="ORF">H5410_000161</name>
</gene>
<comment type="caution">
    <text evidence="1">The sequence shown here is derived from an EMBL/GenBank/DDBJ whole genome shotgun (WGS) entry which is preliminary data.</text>
</comment>
<keyword evidence="2" id="KW-1185">Reference proteome</keyword>
<protein>
    <submittedName>
        <fullName evidence="1">Uncharacterized protein</fullName>
    </submittedName>
</protein>
<organism evidence="1 2">
    <name type="scientific">Solanum commersonii</name>
    <name type="common">Commerson's wild potato</name>
    <name type="synonym">Commerson's nightshade</name>
    <dbReference type="NCBI Taxonomy" id="4109"/>
    <lineage>
        <taxon>Eukaryota</taxon>
        <taxon>Viridiplantae</taxon>
        <taxon>Streptophyta</taxon>
        <taxon>Embryophyta</taxon>
        <taxon>Tracheophyta</taxon>
        <taxon>Spermatophyta</taxon>
        <taxon>Magnoliopsida</taxon>
        <taxon>eudicotyledons</taxon>
        <taxon>Gunneridae</taxon>
        <taxon>Pentapetalae</taxon>
        <taxon>asterids</taxon>
        <taxon>lamiids</taxon>
        <taxon>Solanales</taxon>
        <taxon>Solanaceae</taxon>
        <taxon>Solanoideae</taxon>
        <taxon>Solaneae</taxon>
        <taxon>Solanum</taxon>
    </lineage>
</organism>
<name>A0A9J6AVH4_SOLCO</name>
<reference evidence="1 2" key="1">
    <citation type="submission" date="2020-09" db="EMBL/GenBank/DDBJ databases">
        <title>De no assembly of potato wild relative species, Solanum commersonii.</title>
        <authorList>
            <person name="Cho K."/>
        </authorList>
    </citation>
    <scope>NUCLEOTIDE SEQUENCE [LARGE SCALE GENOMIC DNA]</scope>
    <source>
        <strain evidence="1">LZ3.2</strain>
        <tissue evidence="1">Leaf</tissue>
    </source>
</reference>
<evidence type="ECO:0000313" key="1">
    <source>
        <dbReference type="EMBL" id="KAG5628444.1"/>
    </source>
</evidence>
<evidence type="ECO:0000313" key="2">
    <source>
        <dbReference type="Proteomes" id="UP000824120"/>
    </source>
</evidence>
<dbReference type="EMBL" id="JACXVP010000001">
    <property type="protein sequence ID" value="KAG5628444.1"/>
    <property type="molecule type" value="Genomic_DNA"/>
</dbReference>